<dbReference type="GO" id="GO:0005737">
    <property type="term" value="C:cytoplasm"/>
    <property type="evidence" value="ECO:0007669"/>
    <property type="project" value="TreeGrafter"/>
</dbReference>
<evidence type="ECO:0000259" key="1">
    <source>
        <dbReference type="Pfam" id="PF01370"/>
    </source>
</evidence>
<dbReference type="InterPro" id="IPR051783">
    <property type="entry name" value="NAD(P)-dependent_oxidoreduct"/>
</dbReference>
<dbReference type="EMBL" id="SJPH01000001">
    <property type="protein sequence ID" value="TWT48357.1"/>
    <property type="molecule type" value="Genomic_DNA"/>
</dbReference>
<feature type="domain" description="NAD-dependent epimerase/dehydratase" evidence="1">
    <location>
        <begin position="9"/>
        <end position="206"/>
    </location>
</feature>
<evidence type="ECO:0000313" key="2">
    <source>
        <dbReference type="EMBL" id="TWT48357.1"/>
    </source>
</evidence>
<dbReference type="CDD" id="cd05266">
    <property type="entry name" value="SDR_a4"/>
    <property type="match status" value="1"/>
</dbReference>
<dbReference type="PANTHER" id="PTHR48079">
    <property type="entry name" value="PROTEIN YEEZ"/>
    <property type="match status" value="1"/>
</dbReference>
<dbReference type="InterPro" id="IPR001509">
    <property type="entry name" value="Epimerase_deHydtase"/>
</dbReference>
<protein>
    <submittedName>
        <fullName evidence="2">NAD dependent epimerase/dehydratase family protein</fullName>
    </submittedName>
</protein>
<dbReference type="Gene3D" id="3.40.50.720">
    <property type="entry name" value="NAD(P)-binding Rossmann-like Domain"/>
    <property type="match status" value="1"/>
</dbReference>
<dbReference type="Proteomes" id="UP000318995">
    <property type="component" value="Unassembled WGS sequence"/>
</dbReference>
<dbReference type="PANTHER" id="PTHR48079:SF6">
    <property type="entry name" value="NAD(P)-BINDING DOMAIN-CONTAINING PROTEIN-RELATED"/>
    <property type="match status" value="1"/>
</dbReference>
<sequence length="288" mass="30205">MPVARLIFGCGYIGMRVAERWKSAGDTVYTVTRRPERAAQLAAAGFEPIVADVVQRASLARLPVSHTVLFSVGYDRSSEASIQQVYADGVGNVLAALPDGTGRFVYVSSTGVYGDAGGDWVNETTAPNPQRAGGIASLDAEAAIAADPRGAEAAILRLAGIYGPDRIPYVAALRAGEPIAAPQTGWLNLIHADDAATTVLAAAEAQTAPGVVCVSDGTPPRRADYYAEAARLLNAPPPRFTVPEPGSPRAARAEADKRVRNDKLLKTLGVRLAYPNYRSGLAAILGRL</sequence>
<dbReference type="SUPFAM" id="SSF51735">
    <property type="entry name" value="NAD(P)-binding Rossmann-fold domains"/>
    <property type="match status" value="1"/>
</dbReference>
<organism evidence="2 3">
    <name type="scientific">Botrimarina hoheduenensis</name>
    <dbReference type="NCBI Taxonomy" id="2528000"/>
    <lineage>
        <taxon>Bacteria</taxon>
        <taxon>Pseudomonadati</taxon>
        <taxon>Planctomycetota</taxon>
        <taxon>Planctomycetia</taxon>
        <taxon>Pirellulales</taxon>
        <taxon>Lacipirellulaceae</taxon>
        <taxon>Botrimarina</taxon>
    </lineage>
</organism>
<evidence type="ECO:0000313" key="3">
    <source>
        <dbReference type="Proteomes" id="UP000318995"/>
    </source>
</evidence>
<dbReference type="Pfam" id="PF01370">
    <property type="entry name" value="Epimerase"/>
    <property type="match status" value="1"/>
</dbReference>
<name>A0A5C5WCZ1_9BACT</name>
<proteinExistence type="predicted"/>
<dbReference type="InterPro" id="IPR036291">
    <property type="entry name" value="NAD(P)-bd_dom_sf"/>
</dbReference>
<dbReference type="GO" id="GO:0004029">
    <property type="term" value="F:aldehyde dehydrogenase (NAD+) activity"/>
    <property type="evidence" value="ECO:0007669"/>
    <property type="project" value="TreeGrafter"/>
</dbReference>
<comment type="caution">
    <text evidence="2">The sequence shown here is derived from an EMBL/GenBank/DDBJ whole genome shotgun (WGS) entry which is preliminary data.</text>
</comment>
<dbReference type="RefSeq" id="WP_146570371.1">
    <property type="nucleotide sequence ID" value="NZ_SJPH01000001.1"/>
</dbReference>
<keyword evidence="3" id="KW-1185">Reference proteome</keyword>
<dbReference type="AlphaFoldDB" id="A0A5C5WCZ1"/>
<reference evidence="2 3" key="1">
    <citation type="submission" date="2019-02" db="EMBL/GenBank/DDBJ databases">
        <title>Deep-cultivation of Planctomycetes and their phenomic and genomic characterization uncovers novel biology.</title>
        <authorList>
            <person name="Wiegand S."/>
            <person name="Jogler M."/>
            <person name="Boedeker C."/>
            <person name="Pinto D."/>
            <person name="Vollmers J."/>
            <person name="Rivas-Marin E."/>
            <person name="Kohn T."/>
            <person name="Peeters S.H."/>
            <person name="Heuer A."/>
            <person name="Rast P."/>
            <person name="Oberbeckmann S."/>
            <person name="Bunk B."/>
            <person name="Jeske O."/>
            <person name="Meyerdierks A."/>
            <person name="Storesund J.E."/>
            <person name="Kallscheuer N."/>
            <person name="Luecker S."/>
            <person name="Lage O.M."/>
            <person name="Pohl T."/>
            <person name="Merkel B.J."/>
            <person name="Hornburger P."/>
            <person name="Mueller R.-W."/>
            <person name="Bruemmer F."/>
            <person name="Labrenz M."/>
            <person name="Spormann A.M."/>
            <person name="Op Den Camp H."/>
            <person name="Overmann J."/>
            <person name="Amann R."/>
            <person name="Jetten M.S.M."/>
            <person name="Mascher T."/>
            <person name="Medema M.H."/>
            <person name="Devos D.P."/>
            <person name="Kaster A.-K."/>
            <person name="Ovreas L."/>
            <person name="Rohde M."/>
            <person name="Galperin M.Y."/>
            <person name="Jogler C."/>
        </authorList>
    </citation>
    <scope>NUCLEOTIDE SEQUENCE [LARGE SCALE GENOMIC DNA]</scope>
    <source>
        <strain evidence="2 3">Pla111</strain>
    </source>
</reference>
<accession>A0A5C5WCZ1</accession>
<dbReference type="OrthoDB" id="9808276at2"/>
<gene>
    <name evidence="2" type="ORF">Pla111_01200</name>
</gene>